<sequence length="968" mass="110274">MHTGSGNTNSYRCSDEPEQERSSTPGEALQIRNPLLCSICNDYYTEPCILDCYHSYCARCLRGRIIDNKISCPICGQSTALKDHAILPPHDILMRNLVELANSENPPCANCDKRDKTSMYFCITCGQALCTRCRENTHRAKMFSAHEILHMSQYPRDNFKRCSKHGEQFVMFSTTQRNMMCITCFRETPQESRQNCVDIDTAYAQYSKKLDRTVTSVCEAQSSVREGIHTCRNLLEELRQNTDSEKMTIHSFCQGMQESIMKTQTSMNLEVQRQYESKERIFRNQLVTLSSILPVLQLHILLSRNFATSANKFQFLELSQAMFDRLSSVAQIPQPLRPIQSSQIRTNFRSEFAHCLEPWIGKLMLTHQQPPTSYLKETAHIYESSQNLQQNPPASQSTQSIQSTTPNKKQSSALKAKALEGEGPFSNHCRTFDTQIKELGCQLSNVRERLGDLHRDVTTLRRAAMPPLVLRHENISRDCARLNDTLEHNQVELERLRSVFQTLWQEQLCRIHVEQEIFHSQMNDITKLRAEVKQMAVVAQQLEPYVKQFSVQNNLNDLANLQALIEKINLLQGNQSDQRSHWRSDQTAAIKTIDDNLNLGTCMSMSASNENFLHLKDEMNKCEEPVRESHSGRDIPLLDSLLTYGSRGQVRGVLSQLIDKVRTKEERKGDRKKSPVQEDTVNRERSRSEGRGAECLKDCMSVQRPKLLTPGKMEKESSKNSSSFHQFSSKVGSARDRSHSDISMLCSELVKTEASAQKKLQENEQNNANTRSQCDIPKQQEPRLKSRSKETKRQPQTHAKSPTSFKPPMDADDDDDYGPISRDIILSKAMIHTPPRSKTRAHSDTEDCVFYPEISSSGSRSSMDLADGRKTFFVVINAKNKSSGLMRKQRSWDTFPPKKRCHEISMASKFCRDPDSFQGGFNLNSIRSEGLKKADSFEGHEEAVRTLVAAVQETRTLRKPKPPSSNTA</sequence>
<evidence type="ECO:0000313" key="9">
    <source>
        <dbReference type="EMBL" id="CAH0386211.1"/>
    </source>
</evidence>
<evidence type="ECO:0000256" key="2">
    <source>
        <dbReference type="ARBA" id="ARBA00022723"/>
    </source>
</evidence>
<dbReference type="GO" id="GO:0008270">
    <property type="term" value="F:zinc ion binding"/>
    <property type="evidence" value="ECO:0007669"/>
    <property type="project" value="UniProtKB-KW"/>
</dbReference>
<dbReference type="SUPFAM" id="SSF57850">
    <property type="entry name" value="RING/U-box"/>
    <property type="match status" value="1"/>
</dbReference>
<dbReference type="InterPro" id="IPR001841">
    <property type="entry name" value="Znf_RING"/>
</dbReference>
<feature type="domain" description="B box-type" evidence="8">
    <location>
        <begin position="103"/>
        <end position="151"/>
    </location>
</feature>
<dbReference type="PROSITE" id="PS50119">
    <property type="entry name" value="ZF_BBOX"/>
    <property type="match status" value="1"/>
</dbReference>
<dbReference type="Gene3D" id="3.30.160.60">
    <property type="entry name" value="Classic Zinc Finger"/>
    <property type="match status" value="1"/>
</dbReference>
<feature type="compositionally biased region" description="Polar residues" evidence="6">
    <location>
        <begin position="385"/>
        <end position="394"/>
    </location>
</feature>
<keyword evidence="2" id="KW-0479">Metal-binding</keyword>
<dbReference type="InterPro" id="IPR018957">
    <property type="entry name" value="Znf_C3HC4_RING-type"/>
</dbReference>
<keyword evidence="4" id="KW-0862">Zinc</keyword>
<keyword evidence="3 5" id="KW-0863">Zinc-finger</keyword>
<feature type="compositionally biased region" description="Basic and acidic residues" evidence="6">
    <location>
        <begin position="663"/>
        <end position="697"/>
    </location>
</feature>
<feature type="compositionally biased region" description="Low complexity" evidence="6">
    <location>
        <begin position="395"/>
        <end position="416"/>
    </location>
</feature>
<evidence type="ECO:0000256" key="3">
    <source>
        <dbReference type="ARBA" id="ARBA00022771"/>
    </source>
</evidence>
<keyword evidence="10" id="KW-1185">Reference proteome</keyword>
<feature type="region of interest" description="Disordered" evidence="6">
    <location>
        <begin position="1"/>
        <end position="26"/>
    </location>
</feature>
<evidence type="ECO:0000256" key="1">
    <source>
        <dbReference type="ARBA" id="ARBA00021526"/>
    </source>
</evidence>
<feature type="domain" description="RING-type" evidence="7">
    <location>
        <begin position="37"/>
        <end position="75"/>
    </location>
</feature>
<feature type="compositionally biased region" description="Basic and acidic residues" evidence="6">
    <location>
        <begin position="778"/>
        <end position="793"/>
    </location>
</feature>
<feature type="region of interest" description="Disordered" evidence="6">
    <location>
        <begin position="757"/>
        <end position="817"/>
    </location>
</feature>
<dbReference type="InterPro" id="IPR013083">
    <property type="entry name" value="Znf_RING/FYVE/PHD"/>
</dbReference>
<accession>A0A9P0A9M0</accession>
<reference evidence="9" key="1">
    <citation type="submission" date="2021-12" db="EMBL/GenBank/DDBJ databases">
        <authorList>
            <person name="King R."/>
        </authorList>
    </citation>
    <scope>NUCLEOTIDE SEQUENCE</scope>
</reference>
<evidence type="ECO:0000256" key="5">
    <source>
        <dbReference type="PROSITE-ProRule" id="PRU00024"/>
    </source>
</evidence>
<dbReference type="Gene3D" id="1.20.58.1540">
    <property type="entry name" value="Actin interacting protein 3, C-terminal domain"/>
    <property type="match status" value="1"/>
</dbReference>
<dbReference type="AlphaFoldDB" id="A0A9P0A9M0"/>
<name>A0A9P0A9M0_BEMTA</name>
<dbReference type="PROSITE" id="PS50089">
    <property type="entry name" value="ZF_RING_2"/>
    <property type="match status" value="1"/>
</dbReference>
<protein>
    <recommendedName>
        <fullName evidence="1">RING finger protein 207</fullName>
    </recommendedName>
</protein>
<dbReference type="InterPro" id="IPR039320">
    <property type="entry name" value="RNF207"/>
</dbReference>
<dbReference type="GO" id="GO:0044325">
    <property type="term" value="F:transmembrane transporter binding"/>
    <property type="evidence" value="ECO:0007669"/>
    <property type="project" value="TreeGrafter"/>
</dbReference>
<dbReference type="Pfam" id="PF00097">
    <property type="entry name" value="zf-C3HC4"/>
    <property type="match status" value="1"/>
</dbReference>
<feature type="compositionally biased region" description="Polar residues" evidence="6">
    <location>
        <begin position="1"/>
        <end position="12"/>
    </location>
</feature>
<proteinExistence type="predicted"/>
<dbReference type="Proteomes" id="UP001152759">
    <property type="component" value="Chromosome 3"/>
</dbReference>
<dbReference type="SMART" id="SM00336">
    <property type="entry name" value="BBOX"/>
    <property type="match status" value="1"/>
</dbReference>
<evidence type="ECO:0000256" key="4">
    <source>
        <dbReference type="ARBA" id="ARBA00022833"/>
    </source>
</evidence>
<evidence type="ECO:0000256" key="6">
    <source>
        <dbReference type="SAM" id="MobiDB-lite"/>
    </source>
</evidence>
<evidence type="ECO:0000313" key="10">
    <source>
        <dbReference type="Proteomes" id="UP001152759"/>
    </source>
</evidence>
<feature type="compositionally biased region" description="Polar residues" evidence="6">
    <location>
        <begin position="763"/>
        <end position="773"/>
    </location>
</feature>
<dbReference type="CDD" id="cd19814">
    <property type="entry name" value="Bbox1_RNF207-like"/>
    <property type="match status" value="1"/>
</dbReference>
<feature type="region of interest" description="Disordered" evidence="6">
    <location>
        <begin position="385"/>
        <end position="417"/>
    </location>
</feature>
<organism evidence="9 10">
    <name type="scientific">Bemisia tabaci</name>
    <name type="common">Sweetpotato whitefly</name>
    <name type="synonym">Aleurodes tabaci</name>
    <dbReference type="NCBI Taxonomy" id="7038"/>
    <lineage>
        <taxon>Eukaryota</taxon>
        <taxon>Metazoa</taxon>
        <taxon>Ecdysozoa</taxon>
        <taxon>Arthropoda</taxon>
        <taxon>Hexapoda</taxon>
        <taxon>Insecta</taxon>
        <taxon>Pterygota</taxon>
        <taxon>Neoptera</taxon>
        <taxon>Paraneoptera</taxon>
        <taxon>Hemiptera</taxon>
        <taxon>Sternorrhyncha</taxon>
        <taxon>Aleyrodoidea</taxon>
        <taxon>Aleyrodidae</taxon>
        <taxon>Aleyrodinae</taxon>
        <taxon>Bemisia</taxon>
    </lineage>
</organism>
<dbReference type="GO" id="GO:0048471">
    <property type="term" value="C:perinuclear region of cytoplasm"/>
    <property type="evidence" value="ECO:0007669"/>
    <property type="project" value="TreeGrafter"/>
</dbReference>
<feature type="compositionally biased region" description="Polar residues" evidence="6">
    <location>
        <begin position="794"/>
        <end position="804"/>
    </location>
</feature>
<dbReference type="SMART" id="SM00184">
    <property type="entry name" value="RING"/>
    <property type="match status" value="1"/>
</dbReference>
<dbReference type="PANTHER" id="PTHR22635">
    <property type="entry name" value="RING FINGER PROTEIN 207"/>
    <property type="match status" value="1"/>
</dbReference>
<dbReference type="InterPro" id="IPR000315">
    <property type="entry name" value="Znf_B-box"/>
</dbReference>
<gene>
    <name evidence="9" type="ORF">BEMITA_LOCUS5361</name>
</gene>
<dbReference type="OrthoDB" id="9049620at2759"/>
<evidence type="ECO:0000259" key="7">
    <source>
        <dbReference type="PROSITE" id="PS50089"/>
    </source>
</evidence>
<dbReference type="Gene3D" id="3.30.40.10">
    <property type="entry name" value="Zinc/RING finger domain, C3HC4 (zinc finger)"/>
    <property type="match status" value="1"/>
</dbReference>
<evidence type="ECO:0000259" key="8">
    <source>
        <dbReference type="PROSITE" id="PS50119"/>
    </source>
</evidence>
<feature type="compositionally biased region" description="Low complexity" evidence="6">
    <location>
        <begin position="719"/>
        <end position="732"/>
    </location>
</feature>
<dbReference type="GO" id="GO:0030544">
    <property type="term" value="F:Hsp70 protein binding"/>
    <property type="evidence" value="ECO:0007669"/>
    <property type="project" value="InterPro"/>
</dbReference>
<dbReference type="PROSITE" id="PS00518">
    <property type="entry name" value="ZF_RING_1"/>
    <property type="match status" value="1"/>
</dbReference>
<dbReference type="KEGG" id="btab:109044343"/>
<dbReference type="InterPro" id="IPR017907">
    <property type="entry name" value="Znf_RING_CS"/>
</dbReference>
<feature type="region of interest" description="Disordered" evidence="6">
    <location>
        <begin position="663"/>
        <end position="738"/>
    </location>
</feature>
<dbReference type="EMBL" id="OU963864">
    <property type="protein sequence ID" value="CAH0386211.1"/>
    <property type="molecule type" value="Genomic_DNA"/>
</dbReference>
<dbReference type="PANTHER" id="PTHR22635:SF0">
    <property type="entry name" value="RING FINGER PROTEIN 207"/>
    <property type="match status" value="1"/>
</dbReference>